<accession>A0A411JYI1</accession>
<organism evidence="1">
    <name type="scientific">Silene aprica</name>
    <dbReference type="NCBI Taxonomy" id="54820"/>
    <lineage>
        <taxon>Eukaryota</taxon>
        <taxon>Viridiplantae</taxon>
        <taxon>Streptophyta</taxon>
        <taxon>Embryophyta</taxon>
        <taxon>Tracheophyta</taxon>
        <taxon>Spermatophyta</taxon>
        <taxon>Magnoliopsida</taxon>
        <taxon>eudicotyledons</taxon>
        <taxon>Gunneridae</taxon>
        <taxon>Pentapetalae</taxon>
        <taxon>Caryophyllales</taxon>
        <taxon>Caryophyllaceae</taxon>
        <taxon>Sileneae</taxon>
        <taxon>Silene</taxon>
        <taxon>Silene subgen. Behenantha</taxon>
        <taxon>Silene sect. Physolychnis</taxon>
    </lineage>
</organism>
<sequence>MFCIRLDNEDRIIIINFFISFHKGYDVILYGKTYPLVGLKLK</sequence>
<dbReference type="GO" id="GO:0003743">
    <property type="term" value="F:translation initiation factor activity"/>
    <property type="evidence" value="ECO:0007669"/>
    <property type="project" value="UniProtKB-KW"/>
</dbReference>
<dbReference type="EMBL" id="MK397897">
    <property type="protein sequence ID" value="QBC70089.1"/>
    <property type="molecule type" value="Genomic_DNA"/>
</dbReference>
<proteinExistence type="predicted"/>
<name>A0A411JYI1_9CARY</name>
<protein>
    <submittedName>
        <fullName evidence="1">Translation initiation factor 1</fullName>
    </submittedName>
</protein>
<keyword evidence="1" id="KW-0648">Protein biosynthesis</keyword>
<keyword evidence="1" id="KW-0934">Plastid</keyword>
<dbReference type="AlphaFoldDB" id="A0A411JYI1"/>
<geneLocation type="plastid" evidence="1"/>
<dbReference type="GeneID" id="39111155"/>
<keyword evidence="1" id="KW-0396">Initiation factor</keyword>
<dbReference type="RefSeq" id="YP_009556213.1">
    <property type="nucleotide sequence ID" value="NC_040934.1"/>
</dbReference>
<evidence type="ECO:0000313" key="1">
    <source>
        <dbReference type="EMBL" id="QBC70089.1"/>
    </source>
</evidence>
<reference evidence="1" key="1">
    <citation type="journal article" date="2019" name="Mol. Phylogenet. Evol.">
        <title>Plastid phylogenomic insights into the evolution of Caryophyllales.</title>
        <authorList>
            <person name="Yao G."/>
            <person name="Jin J.J."/>
            <person name="Li H.T."/>
            <person name="Yang J.B."/>
            <person name="Shiva Mandala V."/>
            <person name="Croley M."/>
            <person name="Mostow R."/>
            <person name="Douglas N.A."/>
            <person name="Chase M.W."/>
            <person name="Christenhusz M.J."/>
            <person name="Soltis D.E."/>
            <person name="Soltis P.S."/>
            <person name="Smith S.A."/>
            <person name="Brockington S.F."/>
            <person name="Moore M.J."/>
            <person name="Yi T.S."/>
            <person name="Li D.Z."/>
        </authorList>
    </citation>
    <scope>NUCLEOTIDE SEQUENCE</scope>
</reference>
<gene>
    <name evidence="1" type="primary">infA</name>
</gene>